<reference evidence="3" key="2">
    <citation type="journal article" date="2021" name="PeerJ">
        <title>Extensive microbial diversity within the chicken gut microbiome revealed by metagenomics and culture.</title>
        <authorList>
            <person name="Gilroy R."/>
            <person name="Ravi A."/>
            <person name="Getino M."/>
            <person name="Pursley I."/>
            <person name="Horton D.L."/>
            <person name="Alikhan N.F."/>
            <person name="Baker D."/>
            <person name="Gharbi K."/>
            <person name="Hall N."/>
            <person name="Watson M."/>
            <person name="Adriaenssens E.M."/>
            <person name="Foster-Nyarko E."/>
            <person name="Jarju S."/>
            <person name="Secka A."/>
            <person name="Antonio M."/>
            <person name="Oren A."/>
            <person name="Chaudhuri R.R."/>
            <person name="La Ragione R."/>
            <person name="Hildebrand F."/>
            <person name="Pallen M.J."/>
        </authorList>
    </citation>
    <scope>NUCLEOTIDE SEQUENCE</scope>
    <source>
        <strain evidence="3">18911</strain>
    </source>
</reference>
<dbReference type="InterPro" id="IPR003148">
    <property type="entry name" value="RCK_N"/>
</dbReference>
<name>A0A9D1MHU4_9FIRM</name>
<dbReference type="PANTHER" id="PTHR43833">
    <property type="entry name" value="POTASSIUM CHANNEL PROTEIN 2-RELATED-RELATED"/>
    <property type="match status" value="1"/>
</dbReference>
<protein>
    <submittedName>
        <fullName evidence="3">TrkA family potassium uptake protein</fullName>
    </submittedName>
</protein>
<evidence type="ECO:0000259" key="1">
    <source>
        <dbReference type="PROSITE" id="PS51201"/>
    </source>
</evidence>
<dbReference type="AlphaFoldDB" id="A0A9D1MHU4"/>
<dbReference type="Pfam" id="PF02254">
    <property type="entry name" value="TrkA_N"/>
    <property type="match status" value="1"/>
</dbReference>
<evidence type="ECO:0000313" key="4">
    <source>
        <dbReference type="Proteomes" id="UP000824094"/>
    </source>
</evidence>
<dbReference type="Gene3D" id="3.30.70.1450">
    <property type="entry name" value="Regulator of K+ conductance, C-terminal domain"/>
    <property type="match status" value="1"/>
</dbReference>
<feature type="domain" description="RCK N-terminal" evidence="1">
    <location>
        <begin position="3"/>
        <end position="120"/>
    </location>
</feature>
<evidence type="ECO:0000259" key="2">
    <source>
        <dbReference type="PROSITE" id="PS51202"/>
    </source>
</evidence>
<dbReference type="InterPro" id="IPR036721">
    <property type="entry name" value="RCK_C_sf"/>
</dbReference>
<dbReference type="InterPro" id="IPR050721">
    <property type="entry name" value="Trk_Ktr_HKT_K-transport"/>
</dbReference>
<feature type="domain" description="RCK C-terminal" evidence="2">
    <location>
        <begin position="136"/>
        <end position="217"/>
    </location>
</feature>
<evidence type="ECO:0000313" key="3">
    <source>
        <dbReference type="EMBL" id="HIU60387.1"/>
    </source>
</evidence>
<dbReference type="GO" id="GO:0008324">
    <property type="term" value="F:monoatomic cation transmembrane transporter activity"/>
    <property type="evidence" value="ECO:0007669"/>
    <property type="project" value="InterPro"/>
</dbReference>
<sequence length="217" mass="24236">MKTKSILLIGLGRFGRHIAENLVAMGHQVMAIDHNEDRVNSISPLVTNALIGDASNEEFLATLGVSNFDVCIVTISGDFQASLESTCYLKEMGAKQVISRAERDGQARLLLRNGADEVIYPEKQLAQWVAIRYTSDNITDYIEIDSEHAIFEIKVPQNWIGKSVVQIDIRKKYNINIMGIKKNGAIDLNITPDTVFEEGETILVLGEMKLLQKIFKL</sequence>
<dbReference type="Gene3D" id="3.40.50.720">
    <property type="entry name" value="NAD(P)-binding Rossmann-like Domain"/>
    <property type="match status" value="1"/>
</dbReference>
<dbReference type="EMBL" id="DVNF01000092">
    <property type="protein sequence ID" value="HIU60387.1"/>
    <property type="molecule type" value="Genomic_DNA"/>
</dbReference>
<dbReference type="SUPFAM" id="SSF116726">
    <property type="entry name" value="TrkA C-terminal domain-like"/>
    <property type="match status" value="1"/>
</dbReference>
<accession>A0A9D1MHU4</accession>
<dbReference type="PROSITE" id="PS51201">
    <property type="entry name" value="RCK_N"/>
    <property type="match status" value="1"/>
</dbReference>
<gene>
    <name evidence="3" type="ORF">IAB05_03225</name>
</gene>
<dbReference type="Pfam" id="PF02080">
    <property type="entry name" value="TrkA_C"/>
    <property type="match status" value="1"/>
</dbReference>
<dbReference type="InterPro" id="IPR006037">
    <property type="entry name" value="RCK_C"/>
</dbReference>
<proteinExistence type="predicted"/>
<dbReference type="GO" id="GO:0006813">
    <property type="term" value="P:potassium ion transport"/>
    <property type="evidence" value="ECO:0007669"/>
    <property type="project" value="InterPro"/>
</dbReference>
<dbReference type="SUPFAM" id="SSF51735">
    <property type="entry name" value="NAD(P)-binding Rossmann-fold domains"/>
    <property type="match status" value="1"/>
</dbReference>
<comment type="caution">
    <text evidence="3">The sequence shown here is derived from an EMBL/GenBank/DDBJ whole genome shotgun (WGS) entry which is preliminary data.</text>
</comment>
<dbReference type="Proteomes" id="UP000824094">
    <property type="component" value="Unassembled WGS sequence"/>
</dbReference>
<dbReference type="InterPro" id="IPR036291">
    <property type="entry name" value="NAD(P)-bd_dom_sf"/>
</dbReference>
<organism evidence="3 4">
    <name type="scientific">Candidatus Stercoripulliclostridium merdigallinarum</name>
    <dbReference type="NCBI Taxonomy" id="2840951"/>
    <lineage>
        <taxon>Bacteria</taxon>
        <taxon>Bacillati</taxon>
        <taxon>Bacillota</taxon>
        <taxon>Clostridia</taxon>
        <taxon>Eubacteriales</taxon>
        <taxon>Candidatus Stercoripulliclostridium</taxon>
    </lineage>
</organism>
<reference evidence="3" key="1">
    <citation type="submission" date="2020-10" db="EMBL/GenBank/DDBJ databases">
        <authorList>
            <person name="Gilroy R."/>
        </authorList>
    </citation>
    <scope>NUCLEOTIDE SEQUENCE</scope>
    <source>
        <strain evidence="3">18911</strain>
    </source>
</reference>
<dbReference type="PROSITE" id="PS51202">
    <property type="entry name" value="RCK_C"/>
    <property type="match status" value="1"/>
</dbReference>
<dbReference type="PANTHER" id="PTHR43833:SF7">
    <property type="entry name" value="KTR SYSTEM POTASSIUM UPTAKE PROTEIN C"/>
    <property type="match status" value="1"/>
</dbReference>